<protein>
    <recommendedName>
        <fullName evidence="4">BZIP domain-containing protein</fullName>
    </recommendedName>
</protein>
<evidence type="ECO:0000313" key="2">
    <source>
        <dbReference type="EMBL" id="KAF2123436.1"/>
    </source>
</evidence>
<dbReference type="PANTHER" id="PTHR38116">
    <property type="entry name" value="CHROMOSOME 7, WHOLE GENOME SHOTGUN SEQUENCE"/>
    <property type="match status" value="1"/>
</dbReference>
<evidence type="ECO:0000256" key="1">
    <source>
        <dbReference type="SAM" id="MobiDB-lite"/>
    </source>
</evidence>
<dbReference type="PANTHER" id="PTHR38116:SF5">
    <property type="entry name" value="BZIP DOMAIN-CONTAINING PROTEIN"/>
    <property type="match status" value="1"/>
</dbReference>
<dbReference type="AlphaFoldDB" id="A0A6A5ZVW6"/>
<reference evidence="2" key="1">
    <citation type="journal article" date="2020" name="Stud. Mycol.">
        <title>101 Dothideomycetes genomes: a test case for predicting lifestyles and emergence of pathogens.</title>
        <authorList>
            <person name="Haridas S."/>
            <person name="Albert R."/>
            <person name="Binder M."/>
            <person name="Bloem J."/>
            <person name="Labutti K."/>
            <person name="Salamov A."/>
            <person name="Andreopoulos B."/>
            <person name="Baker S."/>
            <person name="Barry K."/>
            <person name="Bills G."/>
            <person name="Bluhm B."/>
            <person name="Cannon C."/>
            <person name="Castanera R."/>
            <person name="Culley D."/>
            <person name="Daum C."/>
            <person name="Ezra D."/>
            <person name="Gonzalez J."/>
            <person name="Henrissat B."/>
            <person name="Kuo A."/>
            <person name="Liang C."/>
            <person name="Lipzen A."/>
            <person name="Lutzoni F."/>
            <person name="Magnuson J."/>
            <person name="Mondo S."/>
            <person name="Nolan M."/>
            <person name="Ohm R."/>
            <person name="Pangilinan J."/>
            <person name="Park H.-J."/>
            <person name="Ramirez L."/>
            <person name="Alfaro M."/>
            <person name="Sun H."/>
            <person name="Tritt A."/>
            <person name="Yoshinaga Y."/>
            <person name="Zwiers L.-H."/>
            <person name="Turgeon B."/>
            <person name="Goodwin S."/>
            <person name="Spatafora J."/>
            <person name="Crous P."/>
            <person name="Grigoriev I."/>
        </authorList>
    </citation>
    <scope>NUCLEOTIDE SEQUENCE</scope>
    <source>
        <strain evidence="2">CBS 119687</strain>
    </source>
</reference>
<gene>
    <name evidence="2" type="ORF">P153DRAFT_380070</name>
</gene>
<feature type="compositionally biased region" description="Basic residues" evidence="1">
    <location>
        <begin position="34"/>
        <end position="50"/>
    </location>
</feature>
<feature type="region of interest" description="Disordered" evidence="1">
    <location>
        <begin position="34"/>
        <end position="53"/>
    </location>
</feature>
<dbReference type="Pfam" id="PF11905">
    <property type="entry name" value="DUF3425"/>
    <property type="match status" value="1"/>
</dbReference>
<dbReference type="OrthoDB" id="2245989at2759"/>
<dbReference type="Proteomes" id="UP000799771">
    <property type="component" value="Unassembled WGS sequence"/>
</dbReference>
<evidence type="ECO:0008006" key="4">
    <source>
        <dbReference type="Google" id="ProtNLM"/>
    </source>
</evidence>
<accession>A0A6A5ZVW6</accession>
<sequence length="293" mass="33645">MANSNVLASQRTTVADMWVRDEDDWSGISDTKRRRKIQNRRNQRMHRSRKRTEVECGAVAISKREQPVPIQTTSTLPLITPPQSPADSEIEAITEALKCVNILNPKSEYNRKVLQDFEALAYQYWQARMPLTTLLPSLSRFNFTRALLANIEVLGISSEQMSDEATSPFNLPGFHEAEESKSLVARLPAGLRPTDLQCASLHHPWIDLLPVPEMRNNIFRRGFDAFDEEELCHALRDLGILVWSDPWDPSGWEVTETFVKSWSWVLVGCLDLFRSTNKWRARRGEKPLFRLPS</sequence>
<proteinExistence type="predicted"/>
<organism evidence="2 3">
    <name type="scientific">Dothidotthia symphoricarpi CBS 119687</name>
    <dbReference type="NCBI Taxonomy" id="1392245"/>
    <lineage>
        <taxon>Eukaryota</taxon>
        <taxon>Fungi</taxon>
        <taxon>Dikarya</taxon>
        <taxon>Ascomycota</taxon>
        <taxon>Pezizomycotina</taxon>
        <taxon>Dothideomycetes</taxon>
        <taxon>Pleosporomycetidae</taxon>
        <taxon>Pleosporales</taxon>
        <taxon>Dothidotthiaceae</taxon>
        <taxon>Dothidotthia</taxon>
    </lineage>
</organism>
<dbReference type="EMBL" id="ML977527">
    <property type="protein sequence ID" value="KAF2123436.1"/>
    <property type="molecule type" value="Genomic_DNA"/>
</dbReference>
<dbReference type="RefSeq" id="XP_033517830.1">
    <property type="nucleotide sequence ID" value="XM_033669903.1"/>
</dbReference>
<evidence type="ECO:0000313" key="3">
    <source>
        <dbReference type="Proteomes" id="UP000799771"/>
    </source>
</evidence>
<keyword evidence="3" id="KW-1185">Reference proteome</keyword>
<dbReference type="GeneID" id="54410335"/>
<name>A0A6A5ZVW6_9PLEO</name>
<dbReference type="InterPro" id="IPR021833">
    <property type="entry name" value="DUF3425"/>
</dbReference>